<keyword evidence="6" id="KW-1185">Reference proteome</keyword>
<dbReference type="GO" id="GO:0004888">
    <property type="term" value="F:transmembrane signaling receptor activity"/>
    <property type="evidence" value="ECO:0007669"/>
    <property type="project" value="InterPro"/>
</dbReference>
<evidence type="ECO:0000256" key="3">
    <source>
        <dbReference type="PROSITE-ProRule" id="PRU00284"/>
    </source>
</evidence>
<reference evidence="5 6" key="1">
    <citation type="submission" date="2016-10" db="EMBL/GenBank/DDBJ databases">
        <authorList>
            <person name="de Groot N.N."/>
        </authorList>
    </citation>
    <scope>NUCLEOTIDE SEQUENCE [LARGE SCALE GENOMIC DNA]</scope>
    <source>
        <strain evidence="5 6">743A</strain>
    </source>
</reference>
<dbReference type="GO" id="GO:0007165">
    <property type="term" value="P:signal transduction"/>
    <property type="evidence" value="ECO:0007669"/>
    <property type="project" value="UniProtKB-KW"/>
</dbReference>
<dbReference type="InterPro" id="IPR004089">
    <property type="entry name" value="MCPsignal_dom"/>
</dbReference>
<organism evidence="5 6">
    <name type="scientific">Anaeromicropila populeti</name>
    <dbReference type="NCBI Taxonomy" id="37658"/>
    <lineage>
        <taxon>Bacteria</taxon>
        <taxon>Bacillati</taxon>
        <taxon>Bacillota</taxon>
        <taxon>Clostridia</taxon>
        <taxon>Lachnospirales</taxon>
        <taxon>Lachnospiraceae</taxon>
        <taxon>Anaeromicropila</taxon>
    </lineage>
</organism>
<evidence type="ECO:0000256" key="1">
    <source>
        <dbReference type="ARBA" id="ARBA00023224"/>
    </source>
</evidence>
<sequence length="319" mass="36584">MFGLKKKKGISVLPEAESKQVNWKEKLYPFHFMGKYLLDKKLELQKEEMETIEEIGIIKESFVSVNNKAEDINEEIKGFNKEFVLIRDVTKNFENIIFRMTEVAENTHTNMEYLRKSSDSVEESFIHIQNVFDAFQTSFAEIRRNMEDIIGIADQTNLLALNASIEAARAGEHGKGFAVVADEVNKLALEIKELVRHVDGSMSSLNLNTDKLTDSINQTNLSLKESKKQVDRTEEIMESIKIVANEVSDENEAMDTILSSCDKTIERISYDINESKQYYNKVLVNIDTLNNKITNKGFIFEDMSNILEQMEPLVNQICK</sequence>
<proteinExistence type="inferred from homology"/>
<accession>A0A1I6JIQ9</accession>
<dbReference type="SMART" id="SM00283">
    <property type="entry name" value="MA"/>
    <property type="match status" value="1"/>
</dbReference>
<comment type="similarity">
    <text evidence="2">Belongs to the methyl-accepting chemotaxis (MCP) protein family.</text>
</comment>
<evidence type="ECO:0000313" key="6">
    <source>
        <dbReference type="Proteomes" id="UP000199659"/>
    </source>
</evidence>
<dbReference type="AlphaFoldDB" id="A0A1I6JIQ9"/>
<dbReference type="PANTHER" id="PTHR32089:SF112">
    <property type="entry name" value="LYSOZYME-LIKE PROTEIN-RELATED"/>
    <property type="match status" value="1"/>
</dbReference>
<dbReference type="EMBL" id="FOYZ01000005">
    <property type="protein sequence ID" value="SFR78805.1"/>
    <property type="molecule type" value="Genomic_DNA"/>
</dbReference>
<dbReference type="PROSITE" id="PS50111">
    <property type="entry name" value="CHEMOTAXIS_TRANSDUC_2"/>
    <property type="match status" value="1"/>
</dbReference>
<dbReference type="GO" id="GO:0016020">
    <property type="term" value="C:membrane"/>
    <property type="evidence" value="ECO:0007669"/>
    <property type="project" value="InterPro"/>
</dbReference>
<dbReference type="STRING" id="37658.SAMN05661086_01722"/>
<dbReference type="Proteomes" id="UP000199659">
    <property type="component" value="Unassembled WGS sequence"/>
</dbReference>
<feature type="domain" description="Methyl-accepting transducer" evidence="4">
    <location>
        <begin position="101"/>
        <end position="276"/>
    </location>
</feature>
<dbReference type="GO" id="GO:0006935">
    <property type="term" value="P:chemotaxis"/>
    <property type="evidence" value="ECO:0007669"/>
    <property type="project" value="InterPro"/>
</dbReference>
<dbReference type="PANTHER" id="PTHR32089">
    <property type="entry name" value="METHYL-ACCEPTING CHEMOTAXIS PROTEIN MCPB"/>
    <property type="match status" value="1"/>
</dbReference>
<evidence type="ECO:0000313" key="5">
    <source>
        <dbReference type="EMBL" id="SFR78805.1"/>
    </source>
</evidence>
<dbReference type="PRINTS" id="PR00260">
    <property type="entry name" value="CHEMTRNSDUCR"/>
</dbReference>
<gene>
    <name evidence="5" type="ORF">SAMN05661086_01722</name>
</gene>
<keyword evidence="1 3" id="KW-0807">Transducer</keyword>
<evidence type="ECO:0000256" key="2">
    <source>
        <dbReference type="ARBA" id="ARBA00029447"/>
    </source>
</evidence>
<dbReference type="Gene3D" id="1.10.287.950">
    <property type="entry name" value="Methyl-accepting chemotaxis protein"/>
    <property type="match status" value="1"/>
</dbReference>
<dbReference type="SUPFAM" id="SSF58104">
    <property type="entry name" value="Methyl-accepting chemotaxis protein (MCP) signaling domain"/>
    <property type="match status" value="1"/>
</dbReference>
<dbReference type="Pfam" id="PF00015">
    <property type="entry name" value="MCPsignal"/>
    <property type="match status" value="1"/>
</dbReference>
<evidence type="ECO:0000259" key="4">
    <source>
        <dbReference type="PROSITE" id="PS50111"/>
    </source>
</evidence>
<dbReference type="InterPro" id="IPR004090">
    <property type="entry name" value="Chemotax_Me-accpt_rcpt"/>
</dbReference>
<protein>
    <submittedName>
        <fullName evidence="5">Methyl-accepting chemotaxis protein</fullName>
    </submittedName>
</protein>
<name>A0A1I6JIQ9_9FIRM</name>